<evidence type="ECO:0000313" key="14">
    <source>
        <dbReference type="EMBL" id="VFT87580.1"/>
    </source>
</evidence>
<feature type="signal peptide" evidence="12">
    <location>
        <begin position="1"/>
        <end position="24"/>
    </location>
</feature>
<keyword evidence="12" id="KW-0732">Signal</keyword>
<keyword evidence="7" id="KW-1133">Transmembrane helix</keyword>
<dbReference type="SUPFAM" id="SSF53448">
    <property type="entry name" value="Nucleotide-diphospho-sugar transferases"/>
    <property type="match status" value="1"/>
</dbReference>
<keyword evidence="5" id="KW-0812">Transmembrane</keyword>
<accession>A0A485KRS5</accession>
<evidence type="ECO:0000256" key="11">
    <source>
        <dbReference type="SAM" id="MobiDB-lite"/>
    </source>
</evidence>
<reference evidence="13" key="2">
    <citation type="submission" date="2019-06" db="EMBL/GenBank/DDBJ databases">
        <title>Genomics analysis of Aphanomyces spp. identifies a new class of oomycete effector associated with host adaptation.</title>
        <authorList>
            <person name="Gaulin E."/>
        </authorList>
    </citation>
    <scope>NUCLEOTIDE SEQUENCE</scope>
    <source>
        <strain evidence="13">CBS 578.67</strain>
    </source>
</reference>
<gene>
    <name evidence="14" type="primary">Aste57867_10710</name>
    <name evidence="13" type="ORF">As57867_010670</name>
    <name evidence="14" type="ORF">ASTE57867_10710</name>
</gene>
<dbReference type="Gene3D" id="3.90.550.10">
    <property type="entry name" value="Spore Coat Polysaccharide Biosynthesis Protein SpsA, Chain A"/>
    <property type="match status" value="1"/>
</dbReference>
<evidence type="ECO:0000256" key="2">
    <source>
        <dbReference type="ARBA" id="ARBA00004606"/>
    </source>
</evidence>
<protein>
    <submittedName>
        <fullName evidence="14">Aste57867_10710 protein</fullName>
    </submittedName>
</protein>
<evidence type="ECO:0000256" key="9">
    <source>
        <dbReference type="ARBA" id="ARBA00023136"/>
    </source>
</evidence>
<keyword evidence="8" id="KW-0333">Golgi apparatus</keyword>
<keyword evidence="15" id="KW-1185">Reference proteome</keyword>
<evidence type="ECO:0000256" key="8">
    <source>
        <dbReference type="ARBA" id="ARBA00023034"/>
    </source>
</evidence>
<dbReference type="AlphaFoldDB" id="A0A485KRS5"/>
<evidence type="ECO:0000256" key="1">
    <source>
        <dbReference type="ARBA" id="ARBA00004394"/>
    </source>
</evidence>
<keyword evidence="4" id="KW-0808">Transferase</keyword>
<evidence type="ECO:0000313" key="15">
    <source>
        <dbReference type="Proteomes" id="UP000332933"/>
    </source>
</evidence>
<dbReference type="PANTHER" id="PTHR31646:SF1">
    <property type="entry name" value="ALPHA-1,2-MANNOSYLTRANSFERASE MNN2"/>
    <property type="match status" value="1"/>
</dbReference>
<dbReference type="GO" id="GO:0046354">
    <property type="term" value="P:mannan biosynthetic process"/>
    <property type="evidence" value="ECO:0007669"/>
    <property type="project" value="TreeGrafter"/>
</dbReference>
<dbReference type="GO" id="GO:0000139">
    <property type="term" value="C:Golgi membrane"/>
    <property type="evidence" value="ECO:0007669"/>
    <property type="project" value="UniProtKB-SubCell"/>
</dbReference>
<dbReference type="EMBL" id="CAADRA010005247">
    <property type="protein sequence ID" value="VFT87580.1"/>
    <property type="molecule type" value="Genomic_DNA"/>
</dbReference>
<dbReference type="OrthoDB" id="78705at2759"/>
<keyword evidence="6" id="KW-0735">Signal-anchor</keyword>
<evidence type="ECO:0000256" key="12">
    <source>
        <dbReference type="SAM" id="SignalP"/>
    </source>
</evidence>
<reference evidence="14 15" key="1">
    <citation type="submission" date="2019-03" db="EMBL/GenBank/DDBJ databases">
        <authorList>
            <person name="Gaulin E."/>
            <person name="Dumas B."/>
        </authorList>
    </citation>
    <scope>NUCLEOTIDE SEQUENCE [LARGE SCALE GENOMIC DNA]</scope>
    <source>
        <strain evidence="14">CBS 568.67</strain>
    </source>
</reference>
<dbReference type="InterPro" id="IPR029044">
    <property type="entry name" value="Nucleotide-diphossugar_trans"/>
</dbReference>
<organism evidence="14 15">
    <name type="scientific">Aphanomyces stellatus</name>
    <dbReference type="NCBI Taxonomy" id="120398"/>
    <lineage>
        <taxon>Eukaryota</taxon>
        <taxon>Sar</taxon>
        <taxon>Stramenopiles</taxon>
        <taxon>Oomycota</taxon>
        <taxon>Saprolegniomycetes</taxon>
        <taxon>Saprolegniales</taxon>
        <taxon>Verrucalvaceae</taxon>
        <taxon>Aphanomyces</taxon>
    </lineage>
</organism>
<dbReference type="Proteomes" id="UP000332933">
    <property type="component" value="Unassembled WGS sequence"/>
</dbReference>
<name>A0A485KRS5_9STRA</name>
<comment type="subcellular location">
    <subcellularLocation>
        <location evidence="10">Endomembrane system</location>
        <topology evidence="10">Single-pass membrane protein</topology>
    </subcellularLocation>
    <subcellularLocation>
        <location evidence="1">Golgi apparatus membrane</location>
    </subcellularLocation>
    <subcellularLocation>
        <location evidence="2">Membrane</location>
        <topology evidence="2">Single-pass type II membrane protein</topology>
    </subcellularLocation>
</comment>
<evidence type="ECO:0000313" key="13">
    <source>
        <dbReference type="EMBL" id="KAF0698669.1"/>
    </source>
</evidence>
<feature type="chain" id="PRO_5036116178" evidence="12">
    <location>
        <begin position="25"/>
        <end position="623"/>
    </location>
</feature>
<sequence>MAMGLGKAFLFLVLLHTLVYVAHVNQVLNGVNMTHVLWQAGRSVVHFCKYNIAPRLGLLVPAAERVVFYPRVTRRDGHFSCVKFQYTGTGECPSNVNDIVALFTTPNKSESCDTKIYTSLYGVVGYCAVRNDETGEVLPVMHMSCYKLTMRQFNCHVAAQYASYGYDSLRYVHSPLALPSPNATAAVVVADASSTTQTTMRSSNLRTNDDSDSATTTTTKRATGSRGIAMAIHPGVLASAYASIKSLREFNCSLPIEVWYRPEEMAHTDAIVQSLVAKFNVVARAILDPMATRFFTKPYALFYSAFDNVLLLDCDNFAIRDPEYLFDTPEFAATGALFWPDYWKPDNTCFGIDAYSMIWDLTGIDFVDMFEQESAQLLVNKPASMAALHVLMFYSFVSPRFLADFNLVYGDKDLYRLAWLKAGVPFHMIKRPPGSVGRRMRQNGNGFCGKTMAQHDPQGAILFFHRNTDKMTGCASDSISWEYLQEFRYSDVHIANYQPVAYVLGDTNCFGHSDEMPDIYVETEIVHSPYRKLEGTLLGYAREAKRLQHPKGCPDDHKKNPFDDLVHGRLEHLQQKAKATKTPGGITNKTANGTKQQGIAGLVGLAIAPDVIGGRGGGRNPQT</sequence>
<proteinExistence type="inferred from homology"/>
<evidence type="ECO:0000256" key="3">
    <source>
        <dbReference type="ARBA" id="ARBA00009105"/>
    </source>
</evidence>
<dbReference type="PANTHER" id="PTHR31646">
    <property type="entry name" value="ALPHA-1,2-MANNOSYLTRANSFERASE MNN2"/>
    <property type="match status" value="1"/>
</dbReference>
<evidence type="ECO:0000256" key="10">
    <source>
        <dbReference type="ARBA" id="ARBA00037847"/>
    </source>
</evidence>
<dbReference type="Pfam" id="PF11051">
    <property type="entry name" value="Mannosyl_trans3"/>
    <property type="match status" value="2"/>
</dbReference>
<evidence type="ECO:0000256" key="4">
    <source>
        <dbReference type="ARBA" id="ARBA00022679"/>
    </source>
</evidence>
<evidence type="ECO:0000256" key="5">
    <source>
        <dbReference type="ARBA" id="ARBA00022692"/>
    </source>
</evidence>
<evidence type="ECO:0000256" key="7">
    <source>
        <dbReference type="ARBA" id="ARBA00022989"/>
    </source>
</evidence>
<keyword evidence="9" id="KW-0472">Membrane</keyword>
<dbReference type="InterPro" id="IPR022751">
    <property type="entry name" value="Alpha_mannosyltransferase"/>
</dbReference>
<comment type="similarity">
    <text evidence="3">Belongs to the MNN1/MNT family.</text>
</comment>
<dbReference type="EMBL" id="VJMH01005226">
    <property type="protein sequence ID" value="KAF0698669.1"/>
    <property type="molecule type" value="Genomic_DNA"/>
</dbReference>
<dbReference type="GO" id="GO:0000026">
    <property type="term" value="F:alpha-1,2-mannosyltransferase activity"/>
    <property type="evidence" value="ECO:0007669"/>
    <property type="project" value="TreeGrafter"/>
</dbReference>
<evidence type="ECO:0000256" key="6">
    <source>
        <dbReference type="ARBA" id="ARBA00022968"/>
    </source>
</evidence>
<feature type="region of interest" description="Disordered" evidence="11">
    <location>
        <begin position="198"/>
        <end position="220"/>
    </location>
</feature>